<proteinExistence type="predicted"/>
<protein>
    <submittedName>
        <fullName evidence="1">Uncharacterized protein</fullName>
    </submittedName>
</protein>
<comment type="caution">
    <text evidence="1">The sequence shown here is derived from an EMBL/GenBank/DDBJ whole genome shotgun (WGS) entry which is preliminary data.</text>
</comment>
<reference evidence="1 2" key="1">
    <citation type="journal article" date="2017" name="PLoS Biol.">
        <title>The sea cucumber genome provides insights into morphological evolution and visceral regeneration.</title>
        <authorList>
            <person name="Zhang X."/>
            <person name="Sun L."/>
            <person name="Yuan J."/>
            <person name="Sun Y."/>
            <person name="Gao Y."/>
            <person name="Zhang L."/>
            <person name="Li S."/>
            <person name="Dai H."/>
            <person name="Hamel J.F."/>
            <person name="Liu C."/>
            <person name="Yu Y."/>
            <person name="Liu S."/>
            <person name="Lin W."/>
            <person name="Guo K."/>
            <person name="Jin S."/>
            <person name="Xu P."/>
            <person name="Storey K.B."/>
            <person name="Huan P."/>
            <person name="Zhang T."/>
            <person name="Zhou Y."/>
            <person name="Zhang J."/>
            <person name="Lin C."/>
            <person name="Li X."/>
            <person name="Xing L."/>
            <person name="Huo D."/>
            <person name="Sun M."/>
            <person name="Wang L."/>
            <person name="Mercier A."/>
            <person name="Li F."/>
            <person name="Yang H."/>
            <person name="Xiang J."/>
        </authorList>
    </citation>
    <scope>NUCLEOTIDE SEQUENCE [LARGE SCALE GENOMIC DNA]</scope>
    <source>
        <strain evidence="1">Shaxun</strain>
        <tissue evidence="1">Muscle</tissue>
    </source>
</reference>
<keyword evidence="2" id="KW-1185">Reference proteome</keyword>
<dbReference type="EMBL" id="MRZV01001998">
    <property type="protein sequence ID" value="PIK35060.1"/>
    <property type="molecule type" value="Genomic_DNA"/>
</dbReference>
<accession>A0A2G8JH37</accession>
<evidence type="ECO:0000313" key="1">
    <source>
        <dbReference type="EMBL" id="PIK35060.1"/>
    </source>
</evidence>
<dbReference type="AlphaFoldDB" id="A0A2G8JH37"/>
<evidence type="ECO:0000313" key="2">
    <source>
        <dbReference type="Proteomes" id="UP000230750"/>
    </source>
</evidence>
<name>A0A2G8JH37_STIJA</name>
<sequence length="79" mass="9575">MPREVQSASTLSKLQQRNLTVLWKTEKFNHSKLDLKTGRWKNIQTNEELRKSDHHMLIEYLDGIISEDELKRKWPRRIM</sequence>
<dbReference type="Proteomes" id="UP000230750">
    <property type="component" value="Unassembled WGS sequence"/>
</dbReference>
<organism evidence="1 2">
    <name type="scientific">Stichopus japonicus</name>
    <name type="common">Sea cucumber</name>
    <dbReference type="NCBI Taxonomy" id="307972"/>
    <lineage>
        <taxon>Eukaryota</taxon>
        <taxon>Metazoa</taxon>
        <taxon>Echinodermata</taxon>
        <taxon>Eleutherozoa</taxon>
        <taxon>Echinozoa</taxon>
        <taxon>Holothuroidea</taxon>
        <taxon>Aspidochirotacea</taxon>
        <taxon>Aspidochirotida</taxon>
        <taxon>Stichopodidae</taxon>
        <taxon>Apostichopus</taxon>
    </lineage>
</organism>
<gene>
    <name evidence="1" type="ORF">BSL78_28117</name>
</gene>